<sequence>MWMVMKVEIEQYCLELQALGWSQATLDTVFLTEMASLPYESAHQSLFEEAVLFGSPLFQKLWSFECRSPQPQQAEKLLELAMLYMDMPDELSGEAAEITKLLSRMHPNLSPHAPFWRQFSQTIRQAFSPADFIADSGNQRLKGQLHQFRYLISSQQAQWVREHFRKSGMTDGQALLAYFQAHPDLDCQLWESSRLHNKAFVYKDKVTYPDHRPYQANIKILHRFHTEFILDREGQFLNILDPEGSSQNGLVNGASFNYGEKPSLFKHSSHYYYDVKSPAQWDPQFRRLAIRNGGQGFKAPQNNRGLAGYHTARSCYAIAGKSVKSQVDAQVKDFEKSLVEKLKGKNYLKYLWNKVKNKYLRL</sequence>
<reference evidence="1 2" key="1">
    <citation type="submission" date="2019-08" db="EMBL/GenBank/DDBJ databases">
        <title>Genome sequence and analysis of Streptococcus cristatus strain S22 isolated from throat swab of children scarlet fever in Hangzhou, China.</title>
        <authorList>
            <person name="Huang Y."/>
            <person name="Xie L."/>
        </authorList>
    </citation>
    <scope>NUCLEOTIDE SEQUENCE [LARGE SCALE GENOMIC DNA]</scope>
    <source>
        <strain evidence="1 2">S22</strain>
    </source>
</reference>
<comment type="caution">
    <text evidence="1">The sequence shown here is derived from an EMBL/GenBank/DDBJ whole genome shotgun (WGS) entry which is preliminary data.</text>
</comment>
<protein>
    <submittedName>
        <fullName evidence="1">DUF3114 domain-containing protein</fullName>
    </submittedName>
</protein>
<dbReference type="AlphaFoldDB" id="A0A5B0DE10"/>
<name>A0A5B0DE10_STRCR</name>
<accession>A0A5B0DE10</accession>
<dbReference type="Proteomes" id="UP000323039">
    <property type="component" value="Unassembled WGS sequence"/>
</dbReference>
<organism evidence="1 2">
    <name type="scientific">Streptococcus cristatus</name>
    <dbReference type="NCBI Taxonomy" id="45634"/>
    <lineage>
        <taxon>Bacteria</taxon>
        <taxon>Bacillati</taxon>
        <taxon>Bacillota</taxon>
        <taxon>Bacilli</taxon>
        <taxon>Lactobacillales</taxon>
        <taxon>Streptococcaceae</taxon>
        <taxon>Streptococcus</taxon>
    </lineage>
</organism>
<dbReference type="InterPro" id="IPR021462">
    <property type="entry name" value="DUF3114"/>
</dbReference>
<dbReference type="Pfam" id="PF11311">
    <property type="entry name" value="DUF3114"/>
    <property type="match status" value="1"/>
</dbReference>
<evidence type="ECO:0000313" key="2">
    <source>
        <dbReference type="Proteomes" id="UP000323039"/>
    </source>
</evidence>
<gene>
    <name evidence="1" type="ORF">FXF62_04075</name>
</gene>
<dbReference type="EMBL" id="VSJJ01000003">
    <property type="protein sequence ID" value="KAA0964506.1"/>
    <property type="molecule type" value="Genomic_DNA"/>
</dbReference>
<proteinExistence type="predicted"/>
<evidence type="ECO:0000313" key="1">
    <source>
        <dbReference type="EMBL" id="KAA0964506.1"/>
    </source>
</evidence>